<dbReference type="STRING" id="483547.GSUB_03815"/>
<dbReference type="EMBL" id="CP010311">
    <property type="protein sequence ID" value="AJF05862.1"/>
    <property type="molecule type" value="Genomic_DNA"/>
</dbReference>
<dbReference type="RefSeq" id="WP_040199263.1">
    <property type="nucleotide sequence ID" value="NZ_CP010311.1"/>
</dbReference>
<dbReference type="SUPFAM" id="SSF143120">
    <property type="entry name" value="YefM-like"/>
    <property type="match status" value="1"/>
</dbReference>
<dbReference type="KEGG" id="gsb:GSUB_03815"/>
<reference evidence="2 3" key="1">
    <citation type="journal article" date="2015" name="Genome Announc.">
        <title>Genomes of Geoalkalibacter ferrihydriticus Z-0531T and Geoalkalibacter subterraneus Red1T, Two Haloalkaliphilic Metal-Reducing Deltaproteobacteria.</title>
        <authorList>
            <person name="Badalamenti J.P."/>
            <person name="Krajmalnik-Brown R."/>
            <person name="Torres C.I."/>
            <person name="Bond D.R."/>
        </authorList>
    </citation>
    <scope>NUCLEOTIDE SEQUENCE [LARGE SCALE GENOMIC DNA]</scope>
    <source>
        <strain evidence="2 3">Red1</strain>
    </source>
</reference>
<dbReference type="InterPro" id="IPR036165">
    <property type="entry name" value="YefM-like_sf"/>
</dbReference>
<dbReference type="AlphaFoldDB" id="A0A0B5FCF7"/>
<dbReference type="Proteomes" id="UP000035036">
    <property type="component" value="Chromosome"/>
</dbReference>
<dbReference type="HOGENOM" id="CLU_163140_3_1_7"/>
<name>A0A0B5FCF7_9BACT</name>
<organism evidence="2 3">
    <name type="scientific">Geoalkalibacter subterraneus</name>
    <dbReference type="NCBI Taxonomy" id="483547"/>
    <lineage>
        <taxon>Bacteria</taxon>
        <taxon>Pseudomonadati</taxon>
        <taxon>Thermodesulfobacteriota</taxon>
        <taxon>Desulfuromonadia</taxon>
        <taxon>Desulfuromonadales</taxon>
        <taxon>Geoalkalibacteraceae</taxon>
        <taxon>Geoalkalibacter</taxon>
    </lineage>
</organism>
<comment type="similarity">
    <text evidence="1">Belongs to the phD/YefM antitoxin family.</text>
</comment>
<proteinExistence type="inferred from homology"/>
<evidence type="ECO:0000313" key="2">
    <source>
        <dbReference type="EMBL" id="AJF05862.1"/>
    </source>
</evidence>
<keyword evidence="3" id="KW-1185">Reference proteome</keyword>
<accession>A0A0B5FCF7</accession>
<evidence type="ECO:0000313" key="3">
    <source>
        <dbReference type="Proteomes" id="UP000035036"/>
    </source>
</evidence>
<protein>
    <submittedName>
        <fullName evidence="2">Antitoxin</fullName>
    </submittedName>
</protein>
<sequence length="77" mass="8651">MQVNMHEAKSKLSALAEKVWQGETVVIAKAGKPYLDILPHRENSTPRQPGRFKGQIRIADDFDETPEEIISAFEGDN</sequence>
<evidence type="ECO:0000256" key="1">
    <source>
        <dbReference type="ARBA" id="ARBA00009981"/>
    </source>
</evidence>
<dbReference type="OrthoDB" id="9800503at2"/>
<gene>
    <name evidence="2" type="ORF">GSUB_03815</name>
</gene>